<dbReference type="AlphaFoldDB" id="A0A2S7RUC2"/>
<organism evidence="2 3">
    <name type="scientific">Enterococcus mundtii</name>
    <dbReference type="NCBI Taxonomy" id="53346"/>
    <lineage>
        <taxon>Bacteria</taxon>
        <taxon>Bacillati</taxon>
        <taxon>Bacillota</taxon>
        <taxon>Bacilli</taxon>
        <taxon>Lactobacillales</taxon>
        <taxon>Enterococcaceae</taxon>
        <taxon>Enterococcus</taxon>
    </lineage>
</organism>
<protein>
    <submittedName>
        <fullName evidence="2">Uncharacterized protein</fullName>
    </submittedName>
</protein>
<comment type="caution">
    <text evidence="2">The sequence shown here is derived from an EMBL/GenBank/DDBJ whole genome shotgun (WGS) entry which is preliminary data.</text>
</comment>
<proteinExistence type="predicted"/>
<feature type="transmembrane region" description="Helical" evidence="1">
    <location>
        <begin position="29"/>
        <end position="47"/>
    </location>
</feature>
<keyword evidence="1" id="KW-0472">Membrane</keyword>
<keyword evidence="1" id="KW-0812">Transmembrane</keyword>
<evidence type="ECO:0000313" key="3">
    <source>
        <dbReference type="Proteomes" id="UP000237934"/>
    </source>
</evidence>
<evidence type="ECO:0000313" key="2">
    <source>
        <dbReference type="EMBL" id="PQF23345.1"/>
    </source>
</evidence>
<accession>A0A2S7RUC2</accession>
<sequence>MAEEKQIKEAKDTLVRHGIEQIKKFKSTTVFVVVILILGGTFLLQLLNDIENGFYKNFLTTVIVLFVLYVMYKSIQYVFKSEKVVIEEETKK</sequence>
<dbReference type="Proteomes" id="UP000237934">
    <property type="component" value="Unassembled WGS sequence"/>
</dbReference>
<dbReference type="RefSeq" id="WP_104871604.1">
    <property type="nucleotide sequence ID" value="NZ_JADNKX010000001.1"/>
</dbReference>
<name>A0A2S7RUC2_ENTMU</name>
<gene>
    <name evidence="2" type="ORF">CUS89_07185</name>
</gene>
<reference evidence="2 3" key="1">
    <citation type="journal article" date="2018" name="Pathog. Dis.">
        <title>Whole-genome sequencing based characterization of antimicrobial resistance in Enterococcus.</title>
        <authorList>
            <person name="Tyson G."/>
        </authorList>
    </citation>
    <scope>NUCLEOTIDE SEQUENCE [LARGE SCALE GENOMIC DNA]</scope>
    <source>
        <strain evidence="2 3">CVM N55263</strain>
    </source>
</reference>
<feature type="transmembrane region" description="Helical" evidence="1">
    <location>
        <begin position="53"/>
        <end position="72"/>
    </location>
</feature>
<evidence type="ECO:0000256" key="1">
    <source>
        <dbReference type="SAM" id="Phobius"/>
    </source>
</evidence>
<keyword evidence="1" id="KW-1133">Transmembrane helix</keyword>
<dbReference type="EMBL" id="PUAP01000022">
    <property type="protein sequence ID" value="PQF23345.1"/>
    <property type="molecule type" value="Genomic_DNA"/>
</dbReference>